<feature type="binding site" evidence="17">
    <location>
        <position position="162"/>
    </location>
    <ligand>
        <name>substrate</name>
    </ligand>
</feature>
<accession>A0A386H7C7</accession>
<keyword evidence="8 15" id="KW-0378">Hydrolase</keyword>
<evidence type="ECO:0000313" key="21">
    <source>
        <dbReference type="Proteomes" id="UP000266301"/>
    </source>
</evidence>
<evidence type="ECO:0000256" key="7">
    <source>
        <dbReference type="ARBA" id="ARBA00022723"/>
    </source>
</evidence>
<comment type="similarity">
    <text evidence="4 15">In the N-terminal section; belongs to the cytidine and deoxycytidylate deaminase family.</text>
</comment>
<dbReference type="InterPro" id="IPR002734">
    <property type="entry name" value="RibDG_C"/>
</dbReference>
<evidence type="ECO:0000256" key="11">
    <source>
        <dbReference type="ARBA" id="ARBA00023002"/>
    </source>
</evidence>
<feature type="active site" description="Proton donor" evidence="16">
    <location>
        <position position="46"/>
    </location>
</feature>
<feature type="binding site" evidence="17">
    <location>
        <position position="194"/>
    </location>
    <ligand>
        <name>NADP(+)</name>
        <dbReference type="ChEBI" id="CHEBI:58349"/>
    </ligand>
</feature>
<feature type="binding site" evidence="18">
    <location>
        <position position="44"/>
    </location>
    <ligand>
        <name>Zn(2+)</name>
        <dbReference type="ChEBI" id="CHEBI:29105"/>
        <note>catalytic</note>
    </ligand>
</feature>
<evidence type="ECO:0000256" key="16">
    <source>
        <dbReference type="PIRSR" id="PIRSR006769-1"/>
    </source>
</evidence>
<dbReference type="InterPro" id="IPR004794">
    <property type="entry name" value="Eubact_RibD"/>
</dbReference>
<evidence type="ECO:0000259" key="19">
    <source>
        <dbReference type="PROSITE" id="PS51747"/>
    </source>
</evidence>
<keyword evidence="11 15" id="KW-0560">Oxidoreductase</keyword>
<evidence type="ECO:0000256" key="2">
    <source>
        <dbReference type="ARBA" id="ARBA00004882"/>
    </source>
</evidence>
<dbReference type="GO" id="GO:0050661">
    <property type="term" value="F:NADP binding"/>
    <property type="evidence" value="ECO:0007669"/>
    <property type="project" value="InterPro"/>
</dbReference>
<dbReference type="InterPro" id="IPR024072">
    <property type="entry name" value="DHFR-like_dom_sf"/>
</dbReference>
<dbReference type="InterPro" id="IPR016193">
    <property type="entry name" value="Cytidine_deaminase-like"/>
</dbReference>
<evidence type="ECO:0000256" key="18">
    <source>
        <dbReference type="PIRSR" id="PIRSR006769-3"/>
    </source>
</evidence>
<dbReference type="Gene3D" id="3.40.140.10">
    <property type="entry name" value="Cytidine Deaminase, domain 2"/>
    <property type="match status" value="1"/>
</dbReference>
<comment type="pathway">
    <text evidence="2 15">Cofactor biosynthesis; riboflavin biosynthesis; 5-amino-6-(D-ribitylamino)uracil from GTP: step 2/4.</text>
</comment>
<feature type="binding site" evidence="17">
    <location>
        <position position="198"/>
    </location>
    <ligand>
        <name>substrate</name>
    </ligand>
</feature>
<dbReference type="Gene3D" id="3.40.430.10">
    <property type="entry name" value="Dihydrofolate Reductase, subunit A"/>
    <property type="match status" value="1"/>
</dbReference>
<dbReference type="RefSeq" id="WP_119974319.1">
    <property type="nucleotide sequence ID" value="NZ_CP032416.1"/>
</dbReference>
<evidence type="ECO:0000256" key="15">
    <source>
        <dbReference type="PIRNR" id="PIRNR006769"/>
    </source>
</evidence>
<dbReference type="GO" id="GO:0008270">
    <property type="term" value="F:zinc ion binding"/>
    <property type="evidence" value="ECO:0007669"/>
    <property type="project" value="InterPro"/>
</dbReference>
<evidence type="ECO:0000256" key="1">
    <source>
        <dbReference type="ARBA" id="ARBA00002151"/>
    </source>
</evidence>
<feature type="binding site" evidence="17">
    <location>
        <position position="190"/>
    </location>
    <ligand>
        <name>NADP(+)</name>
        <dbReference type="ChEBI" id="CHEBI:58349"/>
    </ligand>
</feature>
<protein>
    <recommendedName>
        <fullName evidence="15">Riboflavin biosynthesis protein RibD</fullName>
    </recommendedName>
    <domain>
        <recommendedName>
            <fullName evidence="15">Diaminohydroxyphosphoribosylaminopyrimidine deaminase</fullName>
            <shortName evidence="15">DRAP deaminase</shortName>
            <ecNumber evidence="15">3.5.4.26</ecNumber>
        </recommendedName>
        <alternativeName>
            <fullName evidence="15">Riboflavin-specific deaminase</fullName>
        </alternativeName>
    </domain>
    <domain>
        <recommendedName>
            <fullName evidence="15">5-amino-6-(5-phosphoribosylamino)uracil reductase</fullName>
            <ecNumber evidence="15">1.1.1.193</ecNumber>
        </recommendedName>
        <alternativeName>
            <fullName evidence="15">HTP reductase</fullName>
        </alternativeName>
    </domain>
</protein>
<dbReference type="EC" id="3.5.4.26" evidence="15"/>
<dbReference type="EC" id="1.1.1.193" evidence="15"/>
<dbReference type="PROSITE" id="PS00903">
    <property type="entry name" value="CYT_DCMP_DEAMINASES_1"/>
    <property type="match status" value="1"/>
</dbReference>
<dbReference type="PANTHER" id="PTHR38011">
    <property type="entry name" value="DIHYDROFOLATE REDUCTASE FAMILY PROTEIN (AFU_ORTHOLOGUE AFUA_8G06820)"/>
    <property type="match status" value="1"/>
</dbReference>
<evidence type="ECO:0000313" key="20">
    <source>
        <dbReference type="EMBL" id="AYD41470.1"/>
    </source>
</evidence>
<gene>
    <name evidence="20" type="primary">ribD</name>
    <name evidence="20" type="ORF">D4Z93_10520</name>
</gene>
<feature type="binding site" evidence="17">
    <location>
        <position position="148"/>
    </location>
    <ligand>
        <name>NADP(+)</name>
        <dbReference type="ChEBI" id="CHEBI:58349"/>
    </ligand>
</feature>
<dbReference type="KEGG" id="cfer:D4Z93_10520"/>
<comment type="cofactor">
    <cofactor evidence="15 18">
        <name>Zn(2+)</name>
        <dbReference type="ChEBI" id="CHEBI:29105"/>
    </cofactor>
    <text evidence="15 18">Binds 1 zinc ion.</text>
</comment>
<organism evidence="20 21">
    <name type="scientific">Clostridium fermenticellae</name>
    <dbReference type="NCBI Taxonomy" id="2068654"/>
    <lineage>
        <taxon>Bacteria</taxon>
        <taxon>Bacillati</taxon>
        <taxon>Bacillota</taxon>
        <taxon>Clostridia</taxon>
        <taxon>Eubacteriales</taxon>
        <taxon>Clostridiaceae</taxon>
        <taxon>Clostridium</taxon>
    </lineage>
</organism>
<feature type="binding site" evidence="18">
    <location>
        <position position="78"/>
    </location>
    <ligand>
        <name>Zn(2+)</name>
        <dbReference type="ChEBI" id="CHEBI:29105"/>
        <note>catalytic</note>
    </ligand>
</feature>
<dbReference type="PIRSF" id="PIRSF006769">
    <property type="entry name" value="RibD"/>
    <property type="match status" value="1"/>
</dbReference>
<dbReference type="SUPFAM" id="SSF53597">
    <property type="entry name" value="Dihydrofolate reductase-like"/>
    <property type="match status" value="1"/>
</dbReference>
<dbReference type="PROSITE" id="PS51747">
    <property type="entry name" value="CYT_DCMP_DEAMINASES_2"/>
    <property type="match status" value="1"/>
</dbReference>
<keyword evidence="10 15" id="KW-0521">NADP</keyword>
<dbReference type="Pfam" id="PF01872">
    <property type="entry name" value="RibD_C"/>
    <property type="match status" value="1"/>
</dbReference>
<dbReference type="Pfam" id="PF00383">
    <property type="entry name" value="dCMP_cyt_deam_1"/>
    <property type="match status" value="1"/>
</dbReference>
<feature type="binding site" evidence="17">
    <location>
        <position position="216"/>
    </location>
    <ligand>
        <name>NADP(+)</name>
        <dbReference type="ChEBI" id="CHEBI:58349"/>
    </ligand>
</feature>
<evidence type="ECO:0000256" key="3">
    <source>
        <dbReference type="ARBA" id="ARBA00004910"/>
    </source>
</evidence>
<evidence type="ECO:0000256" key="4">
    <source>
        <dbReference type="ARBA" id="ARBA00005259"/>
    </source>
</evidence>
<dbReference type="SUPFAM" id="SSF53927">
    <property type="entry name" value="Cytidine deaminase-like"/>
    <property type="match status" value="1"/>
</dbReference>
<evidence type="ECO:0000256" key="12">
    <source>
        <dbReference type="ARBA" id="ARBA00023268"/>
    </source>
</evidence>
<dbReference type="NCBIfam" id="TIGR00227">
    <property type="entry name" value="ribD_Cterm"/>
    <property type="match status" value="1"/>
</dbReference>
<dbReference type="OrthoDB" id="9800865at2"/>
<evidence type="ECO:0000256" key="9">
    <source>
        <dbReference type="ARBA" id="ARBA00022833"/>
    </source>
</evidence>
<feature type="binding site" evidence="17">
    <location>
        <position position="164"/>
    </location>
    <ligand>
        <name>NADP(+)</name>
        <dbReference type="ChEBI" id="CHEBI:58349"/>
    </ligand>
</feature>
<evidence type="ECO:0000256" key="10">
    <source>
        <dbReference type="ARBA" id="ARBA00022857"/>
    </source>
</evidence>
<comment type="function">
    <text evidence="1 15">Converts 2,5-diamino-6-(ribosylamino)-4(3h)-pyrimidinone 5'-phosphate into 5-amino-6-(ribosylamino)-2,4(1h,3h)-pyrimidinedione 5'-phosphate.</text>
</comment>
<proteinExistence type="inferred from homology"/>
<dbReference type="FunFam" id="3.40.140.10:FF:000025">
    <property type="entry name" value="Riboflavin biosynthesis protein RibD"/>
    <property type="match status" value="1"/>
</dbReference>
<comment type="similarity">
    <text evidence="5 15">In the C-terminal section; belongs to the HTP reductase family.</text>
</comment>
<comment type="pathway">
    <text evidence="3 15">Cofactor biosynthesis; riboflavin biosynthesis; 5-amino-6-(D-ribitylamino)uracil from GTP: step 3/4.</text>
</comment>
<evidence type="ECO:0000256" key="17">
    <source>
        <dbReference type="PIRSR" id="PIRSR006769-2"/>
    </source>
</evidence>
<evidence type="ECO:0000256" key="8">
    <source>
        <dbReference type="ARBA" id="ARBA00022801"/>
    </source>
</evidence>
<feature type="binding site" evidence="17">
    <location>
        <position position="178"/>
    </location>
    <ligand>
        <name>substrate</name>
    </ligand>
</feature>
<reference evidence="20 21" key="1">
    <citation type="journal article" date="2019" name="Int. J. Syst. Evol. Microbiol.">
        <title>Clostridium fermenticellae sp. nov., isolated from the mud in a fermentation cellar for the production of the Chinese liquor, baijiu.</title>
        <authorList>
            <person name="Xu P.X."/>
            <person name="Chai L.J."/>
            <person name="Qiu T."/>
            <person name="Zhang X.J."/>
            <person name="Lu Z.M."/>
            <person name="Xiao C."/>
            <person name="Wang S.T."/>
            <person name="Shen C.H."/>
            <person name="Shi J.S."/>
            <person name="Xu Z.H."/>
        </authorList>
    </citation>
    <scope>NUCLEOTIDE SEQUENCE [LARGE SCALE GENOMIC DNA]</scope>
    <source>
        <strain evidence="20 21">JN500901</strain>
    </source>
</reference>
<dbReference type="PANTHER" id="PTHR38011:SF7">
    <property type="entry name" value="2,5-DIAMINO-6-RIBOSYLAMINO-4(3H)-PYRIMIDINONE 5'-PHOSPHATE REDUCTASE"/>
    <property type="match status" value="1"/>
</dbReference>
<dbReference type="GO" id="GO:0009231">
    <property type="term" value="P:riboflavin biosynthetic process"/>
    <property type="evidence" value="ECO:0007669"/>
    <property type="project" value="UniProtKB-UniPathway"/>
</dbReference>
<dbReference type="InterPro" id="IPR002125">
    <property type="entry name" value="CMP_dCMP_dom"/>
</dbReference>
<dbReference type="NCBIfam" id="TIGR00326">
    <property type="entry name" value="eubact_ribD"/>
    <property type="match status" value="1"/>
</dbReference>
<keyword evidence="12" id="KW-0511">Multifunctional enzyme</keyword>
<keyword evidence="21" id="KW-1185">Reference proteome</keyword>
<dbReference type="Proteomes" id="UP000266301">
    <property type="component" value="Chromosome"/>
</dbReference>
<dbReference type="InterPro" id="IPR050765">
    <property type="entry name" value="Riboflavin_Biosynth_HTPR"/>
</dbReference>
<feature type="binding site" evidence="17">
    <location>
        <begin position="291"/>
        <end position="297"/>
    </location>
    <ligand>
        <name>NADP(+)</name>
        <dbReference type="ChEBI" id="CHEBI:58349"/>
    </ligand>
</feature>
<evidence type="ECO:0000256" key="5">
    <source>
        <dbReference type="ARBA" id="ARBA00007417"/>
    </source>
</evidence>
<dbReference type="AlphaFoldDB" id="A0A386H7C7"/>
<feature type="binding site" evidence="17">
    <location>
        <position position="201"/>
    </location>
    <ligand>
        <name>substrate</name>
    </ligand>
</feature>
<name>A0A386H7C7_9CLOT</name>
<dbReference type="EMBL" id="CP032416">
    <property type="protein sequence ID" value="AYD41470.1"/>
    <property type="molecule type" value="Genomic_DNA"/>
</dbReference>
<evidence type="ECO:0000256" key="13">
    <source>
        <dbReference type="ARBA" id="ARBA00049861"/>
    </source>
</evidence>
<feature type="binding site" evidence="17">
    <location>
        <position position="289"/>
    </location>
    <ligand>
        <name>substrate</name>
    </ligand>
</feature>
<feature type="domain" description="CMP/dCMP-type deaminase" evidence="19">
    <location>
        <begin position="1"/>
        <end position="117"/>
    </location>
</feature>
<evidence type="ECO:0000256" key="6">
    <source>
        <dbReference type="ARBA" id="ARBA00022619"/>
    </source>
</evidence>
<keyword evidence="9 15" id="KW-0862">Zinc</keyword>
<dbReference type="UniPathway" id="UPA00275">
    <property type="reaction ID" value="UER00401"/>
</dbReference>
<dbReference type="GO" id="GO:0008703">
    <property type="term" value="F:5-amino-6-(5-phosphoribosylamino)uracil reductase activity"/>
    <property type="evidence" value="ECO:0007669"/>
    <property type="project" value="UniProtKB-EC"/>
</dbReference>
<evidence type="ECO:0000256" key="14">
    <source>
        <dbReference type="ARBA" id="ARBA00049886"/>
    </source>
</evidence>
<keyword evidence="7 15" id="KW-0479">Metal-binding</keyword>
<dbReference type="GO" id="GO:0008835">
    <property type="term" value="F:diaminohydroxyphosphoribosylaminopyrimidine deaminase activity"/>
    <property type="evidence" value="ECO:0007669"/>
    <property type="project" value="UniProtKB-EC"/>
</dbReference>
<comment type="catalytic activity">
    <reaction evidence="14 15">
        <text>2,5-diamino-6-hydroxy-4-(5-phosphoribosylamino)-pyrimidine + H2O + H(+) = 5-amino-6-(5-phospho-D-ribosylamino)uracil + NH4(+)</text>
        <dbReference type="Rhea" id="RHEA:21868"/>
        <dbReference type="ChEBI" id="CHEBI:15377"/>
        <dbReference type="ChEBI" id="CHEBI:15378"/>
        <dbReference type="ChEBI" id="CHEBI:28938"/>
        <dbReference type="ChEBI" id="CHEBI:58453"/>
        <dbReference type="ChEBI" id="CHEBI:58614"/>
        <dbReference type="EC" id="3.5.4.26"/>
    </reaction>
</comment>
<sequence>MRKALELAKKGYGKVSPNPVVGAVIVKGGKIIGQGYHKFYGGPHAEVYALKEAGDNAKGAVIYVTLEPCSHYGKTPPCAEALLRAGIKKAVIAMSDPNPLVSGGGIEILQNDGIEVEVGLLEDEARDMNKVFLKYITTKSPFVILKWAMTLDGKIATVKGESKWITSTETRYYVHQIRNKVMGIMVGINTVKKDNPLLTTRLDKEGISPKAIILDSKLKISLDSKILRTINEREVIIACTQNIDYKKKLELEKMGVSLIIIPEDDFGRVDLSCLIKKLGDYGIDSILIEGGSEVSFSAINSGAVDEVICFISPKIFGGDKAKTPVGGSGFSKIIESKKLKRLKIEKISEDIMITGYL</sequence>
<feature type="binding site" evidence="18">
    <location>
        <position position="69"/>
    </location>
    <ligand>
        <name>Zn(2+)</name>
        <dbReference type="ChEBI" id="CHEBI:29105"/>
        <note>catalytic</note>
    </ligand>
</feature>
<comment type="catalytic activity">
    <reaction evidence="13 15">
        <text>5-amino-6-(5-phospho-D-ribitylamino)uracil + NADP(+) = 5-amino-6-(5-phospho-D-ribosylamino)uracil + NADPH + H(+)</text>
        <dbReference type="Rhea" id="RHEA:17845"/>
        <dbReference type="ChEBI" id="CHEBI:15378"/>
        <dbReference type="ChEBI" id="CHEBI:57783"/>
        <dbReference type="ChEBI" id="CHEBI:58349"/>
        <dbReference type="ChEBI" id="CHEBI:58421"/>
        <dbReference type="ChEBI" id="CHEBI:58453"/>
        <dbReference type="EC" id="1.1.1.193"/>
    </reaction>
</comment>
<keyword evidence="6 15" id="KW-0686">Riboflavin biosynthesis</keyword>
<dbReference type="InterPro" id="IPR016192">
    <property type="entry name" value="APOBEC/CMP_deaminase_Zn-bd"/>
</dbReference>
<dbReference type="InterPro" id="IPR011549">
    <property type="entry name" value="RibD_C"/>
</dbReference>
<dbReference type="CDD" id="cd01284">
    <property type="entry name" value="Riboflavin_deaminase-reductase"/>
    <property type="match status" value="1"/>
</dbReference>